<feature type="signal peptide" evidence="2">
    <location>
        <begin position="1"/>
        <end position="15"/>
    </location>
</feature>
<comment type="caution">
    <text evidence="3">The sequence shown here is derived from an EMBL/GenBank/DDBJ whole genome shotgun (WGS) entry which is preliminary data.</text>
</comment>
<feature type="region of interest" description="Disordered" evidence="1">
    <location>
        <begin position="31"/>
        <end position="64"/>
    </location>
</feature>
<evidence type="ECO:0008006" key="5">
    <source>
        <dbReference type="Google" id="ProtNLM"/>
    </source>
</evidence>
<organism evidence="3 4">
    <name type="scientific">Raphidocelis subcapitata</name>
    <dbReference type="NCBI Taxonomy" id="307507"/>
    <lineage>
        <taxon>Eukaryota</taxon>
        <taxon>Viridiplantae</taxon>
        <taxon>Chlorophyta</taxon>
        <taxon>core chlorophytes</taxon>
        <taxon>Chlorophyceae</taxon>
        <taxon>CS clade</taxon>
        <taxon>Sphaeropleales</taxon>
        <taxon>Selenastraceae</taxon>
        <taxon>Raphidocelis</taxon>
    </lineage>
</organism>
<evidence type="ECO:0000256" key="2">
    <source>
        <dbReference type="SAM" id="SignalP"/>
    </source>
</evidence>
<dbReference type="Proteomes" id="UP000247498">
    <property type="component" value="Unassembled WGS sequence"/>
</dbReference>
<dbReference type="EMBL" id="BDRX01000195">
    <property type="protein sequence ID" value="GBG00145.1"/>
    <property type="molecule type" value="Genomic_DNA"/>
</dbReference>
<feature type="compositionally biased region" description="Low complexity" evidence="1">
    <location>
        <begin position="356"/>
        <end position="382"/>
    </location>
</feature>
<protein>
    <recommendedName>
        <fullName evidence="5">Tbc2 translation factor, chloroplastic</fullName>
    </recommendedName>
</protein>
<proteinExistence type="predicted"/>
<dbReference type="AlphaFoldDB" id="A0A2V0PK18"/>
<accession>A0A2V0PK18</accession>
<evidence type="ECO:0000313" key="3">
    <source>
        <dbReference type="EMBL" id="GBG00145.1"/>
    </source>
</evidence>
<evidence type="ECO:0000313" key="4">
    <source>
        <dbReference type="Proteomes" id="UP000247498"/>
    </source>
</evidence>
<dbReference type="OrthoDB" id="551312at2759"/>
<keyword evidence="2" id="KW-0732">Signal</keyword>
<name>A0A2V0PK18_9CHLO</name>
<keyword evidence="4" id="KW-1185">Reference proteome</keyword>
<feature type="region of interest" description="Disordered" evidence="1">
    <location>
        <begin position="356"/>
        <end position="415"/>
    </location>
</feature>
<evidence type="ECO:0000256" key="1">
    <source>
        <dbReference type="SAM" id="MobiDB-lite"/>
    </source>
</evidence>
<sequence>MAVLCAHALLVGVWSRPDACGGSPACLGARTQRVQQRAAPPPPPPPRGSVVPAAARDVHPGGRRSKLVNQRVAERRKRLKASFDAPAREELGEPSDPGFEARLTNAVNAAYGPGKLGRLIEDYGRVMTAYQLGCALALLAGSAAGRVARDAAGGLPAPDSRPRDPEALTARQQRAQERLAACRGYARRCATLLQARLEAASTLDCARAGYSLARLSLHDPALLEQLEGHTTGRLSGAPPEALAGLAVALALGSHRPSDEWLREWRVESFASLGAFNAQELANAAFALATWQVAPSDVWLARWAQVMRQRWGAGPRACPPPALVRAAYALAAMPAPEQVPVTALLAAQAAAASQAGATGEGTQAGSSAQQQKQLGQQQQQQQADRGRRGGKSSSGGGGSGDQRAALLLPPPPDPNAGRVPSFNWTCGFLGALRLAVDALAPGELSTLLWSLARLGHAPDLLFSAAWYRAAAARMGAFRPAELALALHALGALRPGVGVPGGVPGRFVAELLPAARALLPRCSGGQLVAVLWGLAELRLWPGQAWLDDWLAGGWVDFVLWRRTVTGVFYRLVSAAGCALLPR</sequence>
<gene>
    <name evidence="3" type="ORF">Rsub_12836</name>
</gene>
<feature type="chain" id="PRO_5016166506" description="Tbc2 translation factor, chloroplastic" evidence="2">
    <location>
        <begin position="16"/>
        <end position="580"/>
    </location>
</feature>
<reference evidence="3 4" key="1">
    <citation type="journal article" date="2018" name="Sci. Rep.">
        <title>Raphidocelis subcapitata (=Pseudokirchneriella subcapitata) provides an insight into genome evolution and environmental adaptations in the Sphaeropleales.</title>
        <authorList>
            <person name="Suzuki S."/>
            <person name="Yamaguchi H."/>
            <person name="Nakajima N."/>
            <person name="Kawachi M."/>
        </authorList>
    </citation>
    <scope>NUCLEOTIDE SEQUENCE [LARGE SCALE GENOMIC DNA]</scope>
    <source>
        <strain evidence="3 4">NIES-35</strain>
    </source>
</reference>
<dbReference type="InParanoid" id="A0A2V0PK18"/>